<sequence>MNRKWFVVIFVILALDMVVGFLVKKSFINIETQTISENIKDQCVFLNGGSFKGCNNENFSLLEKIIRDSEVIVKGTALSDRIYVKGSILTAFNVIKIYKGGIKNSKIYIFEPSYFNLGKYNNFFAYYGYNLMKPGHKYILFLKKWKYTNFVRYNPYYRGKEIYIFTHNSAIDKFEINKSNITKVINFEDDIIRYGQVKDYEVFVYNKNELTEYYQLKENVLNWISQN</sequence>
<protein>
    <submittedName>
        <fullName evidence="1">Uncharacterized protein</fullName>
    </submittedName>
</protein>
<name>A0ABN6E8G6_9FIRM</name>
<dbReference type="EMBL" id="AP024480">
    <property type="protein sequence ID" value="BCS81817.1"/>
    <property type="molecule type" value="Genomic_DNA"/>
</dbReference>
<dbReference type="Proteomes" id="UP000663623">
    <property type="component" value="Chromosome"/>
</dbReference>
<accession>A0ABN6E8G6</accession>
<evidence type="ECO:0000313" key="1">
    <source>
        <dbReference type="EMBL" id="BCS81817.1"/>
    </source>
</evidence>
<proteinExistence type="predicted"/>
<reference evidence="1 2" key="1">
    <citation type="submission" date="2021-02" db="EMBL/GenBank/DDBJ databases">
        <title>Nitrogen-fixing ability and nitrogen fixation related genes of thermophilic fermentative bacteria in the genus Caldicellulosiruptor.</title>
        <authorList>
            <person name="Chen Y."/>
            <person name="Nishihara A."/>
            <person name="Haruta S."/>
        </authorList>
    </citation>
    <scope>NUCLEOTIDE SEQUENCE [LARGE SCALE GENOMIC DNA]</scope>
    <source>
        <strain evidence="1 2">YA01</strain>
    </source>
</reference>
<evidence type="ECO:0000313" key="2">
    <source>
        <dbReference type="Proteomes" id="UP000663623"/>
    </source>
</evidence>
<keyword evidence="2" id="KW-1185">Reference proteome</keyword>
<gene>
    <name evidence="1" type="ORF">CaldiYA01_17770</name>
</gene>
<dbReference type="RefSeq" id="WP_207178914.1">
    <property type="nucleotide sequence ID" value="NZ_AP024480.1"/>
</dbReference>
<organism evidence="1 2">
    <name type="scientific">Caldicellulosiruptor diazotrophicus</name>
    <dbReference type="NCBI Taxonomy" id="2806205"/>
    <lineage>
        <taxon>Bacteria</taxon>
        <taxon>Bacillati</taxon>
        <taxon>Bacillota</taxon>
        <taxon>Bacillota incertae sedis</taxon>
        <taxon>Caldicellulosiruptorales</taxon>
        <taxon>Caldicellulosiruptoraceae</taxon>
        <taxon>Caldicellulosiruptor</taxon>
    </lineage>
</organism>